<dbReference type="PANTHER" id="PTHR14571:SF9">
    <property type="entry name" value="HISTONE-LYSINE N-METHYLTRANSFERASE SET-26-RELATED"/>
    <property type="match status" value="1"/>
</dbReference>
<dbReference type="PANTHER" id="PTHR14571">
    <property type="entry name" value="HISTONE-LYSINE N-METHYLTRANSFERASE SET-26-RELATED"/>
    <property type="match status" value="1"/>
</dbReference>
<name>A0AAE1WV63_9LAMI</name>
<keyword evidence="4" id="KW-0862">Zinc</keyword>
<proteinExistence type="predicted"/>
<reference evidence="9" key="2">
    <citation type="journal article" date="2024" name="Plant">
        <title>Genomic evolution and insights into agronomic trait innovations of Sesamum species.</title>
        <authorList>
            <person name="Miao H."/>
            <person name="Wang L."/>
            <person name="Qu L."/>
            <person name="Liu H."/>
            <person name="Sun Y."/>
            <person name="Le M."/>
            <person name="Wang Q."/>
            <person name="Wei S."/>
            <person name="Zheng Y."/>
            <person name="Lin W."/>
            <person name="Duan Y."/>
            <person name="Cao H."/>
            <person name="Xiong S."/>
            <person name="Wang X."/>
            <person name="Wei L."/>
            <person name="Li C."/>
            <person name="Ma Q."/>
            <person name="Ju M."/>
            <person name="Zhao R."/>
            <person name="Li G."/>
            <person name="Mu C."/>
            <person name="Tian Q."/>
            <person name="Mei H."/>
            <person name="Zhang T."/>
            <person name="Gao T."/>
            <person name="Zhang H."/>
        </authorList>
    </citation>
    <scope>NUCLEOTIDE SEQUENCE</scope>
    <source>
        <strain evidence="9">K16</strain>
    </source>
</reference>
<feature type="region of interest" description="Disordered" evidence="6">
    <location>
        <begin position="224"/>
        <end position="249"/>
    </location>
</feature>
<organism evidence="9 10">
    <name type="scientific">Sesamum angolense</name>
    <dbReference type="NCBI Taxonomy" id="2727404"/>
    <lineage>
        <taxon>Eukaryota</taxon>
        <taxon>Viridiplantae</taxon>
        <taxon>Streptophyta</taxon>
        <taxon>Embryophyta</taxon>
        <taxon>Tracheophyta</taxon>
        <taxon>Spermatophyta</taxon>
        <taxon>Magnoliopsida</taxon>
        <taxon>eudicotyledons</taxon>
        <taxon>Gunneridae</taxon>
        <taxon>Pentapetalae</taxon>
        <taxon>asterids</taxon>
        <taxon>lamiids</taxon>
        <taxon>Lamiales</taxon>
        <taxon>Pedaliaceae</taxon>
        <taxon>Sesamum</taxon>
    </lineage>
</organism>
<feature type="compositionally biased region" description="Gly residues" evidence="6">
    <location>
        <begin position="74"/>
        <end position="83"/>
    </location>
</feature>
<dbReference type="SMART" id="SM00249">
    <property type="entry name" value="PHD"/>
    <property type="match status" value="1"/>
</dbReference>
<keyword evidence="5" id="KW-0539">Nucleus</keyword>
<dbReference type="InterPro" id="IPR011011">
    <property type="entry name" value="Znf_FYVE_PHD"/>
</dbReference>
<evidence type="ECO:0000256" key="5">
    <source>
        <dbReference type="ARBA" id="ARBA00023242"/>
    </source>
</evidence>
<dbReference type="EMBL" id="JACGWL010000006">
    <property type="protein sequence ID" value="KAK4400240.1"/>
    <property type="molecule type" value="Genomic_DNA"/>
</dbReference>
<dbReference type="InterPro" id="IPR013083">
    <property type="entry name" value="Znf_RING/FYVE/PHD"/>
</dbReference>
<keyword evidence="2" id="KW-0479">Metal-binding</keyword>
<dbReference type="SUPFAM" id="SSF57903">
    <property type="entry name" value="FYVE/PHD zinc finger"/>
    <property type="match status" value="1"/>
</dbReference>
<dbReference type="Gene3D" id="3.30.40.10">
    <property type="entry name" value="Zinc/RING finger domain, C3HC4 (zinc finger)"/>
    <property type="match status" value="1"/>
</dbReference>
<evidence type="ECO:0000256" key="6">
    <source>
        <dbReference type="SAM" id="MobiDB-lite"/>
    </source>
</evidence>
<gene>
    <name evidence="9" type="ORF">Sango_1130100</name>
</gene>
<keyword evidence="7" id="KW-0812">Transmembrane</keyword>
<keyword evidence="7" id="KW-0472">Membrane</keyword>
<evidence type="ECO:0000256" key="4">
    <source>
        <dbReference type="ARBA" id="ARBA00022833"/>
    </source>
</evidence>
<dbReference type="AlphaFoldDB" id="A0AAE1WV63"/>
<evidence type="ECO:0000256" key="7">
    <source>
        <dbReference type="SAM" id="Phobius"/>
    </source>
</evidence>
<comment type="caution">
    <text evidence="9">The sequence shown here is derived from an EMBL/GenBank/DDBJ whole genome shotgun (WGS) entry which is preliminary data.</text>
</comment>
<dbReference type="Proteomes" id="UP001289374">
    <property type="component" value="Unassembled WGS sequence"/>
</dbReference>
<evidence type="ECO:0000313" key="9">
    <source>
        <dbReference type="EMBL" id="KAK4400240.1"/>
    </source>
</evidence>
<evidence type="ECO:0000256" key="3">
    <source>
        <dbReference type="ARBA" id="ARBA00022771"/>
    </source>
</evidence>
<feature type="transmembrane region" description="Helical" evidence="7">
    <location>
        <begin position="442"/>
        <end position="461"/>
    </location>
</feature>
<evidence type="ECO:0000256" key="1">
    <source>
        <dbReference type="ARBA" id="ARBA00004123"/>
    </source>
</evidence>
<dbReference type="GO" id="GO:0008270">
    <property type="term" value="F:zinc ion binding"/>
    <property type="evidence" value="ECO:0007669"/>
    <property type="project" value="UniProtKB-KW"/>
</dbReference>
<dbReference type="InterPro" id="IPR001965">
    <property type="entry name" value="Znf_PHD"/>
</dbReference>
<keyword evidence="3" id="KW-0863">Zinc-finger</keyword>
<comment type="subcellular location">
    <subcellularLocation>
        <location evidence="1">Nucleus</location>
    </subcellularLocation>
</comment>
<protein>
    <recommendedName>
        <fullName evidence="8">Zinc finger PHD-type domain-containing protein</fullName>
    </recommendedName>
</protein>
<evidence type="ECO:0000259" key="8">
    <source>
        <dbReference type="SMART" id="SM00249"/>
    </source>
</evidence>
<dbReference type="InterPro" id="IPR019786">
    <property type="entry name" value="Zinc_finger_PHD-type_CS"/>
</dbReference>
<evidence type="ECO:0000313" key="10">
    <source>
        <dbReference type="Proteomes" id="UP001289374"/>
    </source>
</evidence>
<feature type="domain" description="Zinc finger PHD-type" evidence="8">
    <location>
        <begin position="26"/>
        <end position="69"/>
    </location>
</feature>
<dbReference type="GO" id="GO:0005634">
    <property type="term" value="C:nucleus"/>
    <property type="evidence" value="ECO:0007669"/>
    <property type="project" value="UniProtKB-SubCell"/>
</dbReference>
<evidence type="ECO:0000256" key="2">
    <source>
        <dbReference type="ARBA" id="ARBA00022723"/>
    </source>
</evidence>
<feature type="region of interest" description="Disordered" evidence="6">
    <location>
        <begin position="65"/>
        <end position="90"/>
    </location>
</feature>
<keyword evidence="7" id="KW-1133">Transmembrane helix</keyword>
<accession>A0AAE1WV63</accession>
<reference evidence="9" key="1">
    <citation type="submission" date="2020-06" db="EMBL/GenBank/DDBJ databases">
        <authorList>
            <person name="Li T."/>
            <person name="Hu X."/>
            <person name="Zhang T."/>
            <person name="Song X."/>
            <person name="Zhang H."/>
            <person name="Dai N."/>
            <person name="Sheng W."/>
            <person name="Hou X."/>
            <person name="Wei L."/>
        </authorList>
    </citation>
    <scope>NUCLEOTIDE SEQUENCE</scope>
    <source>
        <strain evidence="9">K16</strain>
        <tissue evidence="9">Leaf</tissue>
    </source>
</reference>
<keyword evidence="10" id="KW-1185">Reference proteome</keyword>
<sequence>MKSRSHRLPISEPHHDDWVDGSWTVDCICGVNFDDGEEMVDCDECGVWVHTRCSRYVKSEKSFSCDKCKSKNSGSGGGAGSGGVRNDSEETEVAEFLVELPTKTLRMDNPNPARSSLSRRPFRLWTDIPMEERVHVQGVPGGEPGLFSGMKTSSVFGPELWKCTGYVPKKLNFRYTEFPCLSHGKIEEKKEEEVDKTSGEENANQADNNAGVLFSFTKENENSLPTPIVDSHGVKSPVEGDGCPEVVSSRQKKLDGQNLVFGCPEDSMKKESISVPIVLHSGKRKKEELKDQNVKKKGRTIEKEGDIRSVLLILPKQAVGDDSRCSKDLLGDQRSDGLGECATNLASNEHGLESTLRNDVSSDEVSRGGNRVDQVPVGSENFSKTNNGVESSTELNGFRSTPVKKRAAADQFICAFIMSALRIGVSSIFYSRHLLGRLSVTMGFFLAAFPYGFILSLHVIMHDF</sequence>
<dbReference type="PROSITE" id="PS01359">
    <property type="entry name" value="ZF_PHD_1"/>
    <property type="match status" value="1"/>
</dbReference>